<reference evidence="1" key="1">
    <citation type="journal article" date="2015" name="Nature">
        <title>Complex archaea that bridge the gap between prokaryotes and eukaryotes.</title>
        <authorList>
            <person name="Spang A."/>
            <person name="Saw J.H."/>
            <person name="Jorgensen S.L."/>
            <person name="Zaremba-Niedzwiedzka K."/>
            <person name="Martijn J."/>
            <person name="Lind A.E."/>
            <person name="van Eijk R."/>
            <person name="Schleper C."/>
            <person name="Guy L."/>
            <person name="Ettema T.J."/>
        </authorList>
    </citation>
    <scope>NUCLEOTIDE SEQUENCE</scope>
</reference>
<dbReference type="Gene3D" id="3.40.1400.10">
    <property type="entry name" value="Sugar-phosphate isomerase, RpiB/LacA/LacB"/>
    <property type="match status" value="1"/>
</dbReference>
<dbReference type="Pfam" id="PF02502">
    <property type="entry name" value="LacAB_rpiB"/>
    <property type="match status" value="1"/>
</dbReference>
<evidence type="ECO:0008006" key="2">
    <source>
        <dbReference type="Google" id="ProtNLM"/>
    </source>
</evidence>
<dbReference type="SUPFAM" id="SSF89623">
    <property type="entry name" value="Ribose/Galactose isomerase RpiB/AlsB"/>
    <property type="match status" value="1"/>
</dbReference>
<dbReference type="PANTHER" id="PTHR30345:SF2">
    <property type="entry name" value="SUGAR-PHOSPHATE ISOMERASE, RPIB_LACA_LACB FAMILY"/>
    <property type="match status" value="1"/>
</dbReference>
<dbReference type="InterPro" id="IPR003500">
    <property type="entry name" value="RpiB_LacA_LacB"/>
</dbReference>
<dbReference type="PIRSF" id="PIRSF005384">
    <property type="entry name" value="RpiB_LacA_B"/>
    <property type="match status" value="1"/>
</dbReference>
<dbReference type="InterPro" id="IPR036569">
    <property type="entry name" value="RpiB_LacA_LacB_sf"/>
</dbReference>
<dbReference type="EMBL" id="LAZR01024304">
    <property type="protein sequence ID" value="KKL75601.1"/>
    <property type="molecule type" value="Genomic_DNA"/>
</dbReference>
<accession>A0A0F9FAT6</accession>
<evidence type="ECO:0000313" key="1">
    <source>
        <dbReference type="EMBL" id="KKL75601.1"/>
    </source>
</evidence>
<organism evidence="1">
    <name type="scientific">marine sediment metagenome</name>
    <dbReference type="NCBI Taxonomy" id="412755"/>
    <lineage>
        <taxon>unclassified sequences</taxon>
        <taxon>metagenomes</taxon>
        <taxon>ecological metagenomes</taxon>
    </lineage>
</organism>
<name>A0A0F9FAT6_9ZZZZ</name>
<gene>
    <name evidence="1" type="ORF">LCGC14_2053280</name>
</gene>
<proteinExistence type="predicted"/>
<sequence>DEGVLCCWTGTGVSIAANKVPGVRAALCGDAETARGARAWNDANLLCLSLRTTTEAVAGEILEAWFSASLDESEAENVEKLKKMDGRYRSRDVLTSAEGRKGSA</sequence>
<dbReference type="AlphaFoldDB" id="A0A0F9FAT6"/>
<feature type="non-terminal residue" evidence="1">
    <location>
        <position position="1"/>
    </location>
</feature>
<comment type="caution">
    <text evidence="1">The sequence shown here is derived from an EMBL/GenBank/DDBJ whole genome shotgun (WGS) entry which is preliminary data.</text>
</comment>
<dbReference type="PANTHER" id="PTHR30345">
    <property type="entry name" value="RIBOSE-5-PHOSPHATE ISOMERASE B"/>
    <property type="match status" value="1"/>
</dbReference>
<dbReference type="GO" id="GO:0004751">
    <property type="term" value="F:ribose-5-phosphate isomerase activity"/>
    <property type="evidence" value="ECO:0007669"/>
    <property type="project" value="TreeGrafter"/>
</dbReference>
<protein>
    <recommendedName>
        <fullName evidence="2">RpiB/LacA/LacB family sugar-phosphate isomerase</fullName>
    </recommendedName>
</protein>
<dbReference type="GO" id="GO:0009052">
    <property type="term" value="P:pentose-phosphate shunt, non-oxidative branch"/>
    <property type="evidence" value="ECO:0007669"/>
    <property type="project" value="TreeGrafter"/>
</dbReference>
<dbReference type="GO" id="GO:0019316">
    <property type="term" value="P:D-allose catabolic process"/>
    <property type="evidence" value="ECO:0007669"/>
    <property type="project" value="TreeGrafter"/>
</dbReference>